<dbReference type="AlphaFoldDB" id="A0A1I2CV34"/>
<gene>
    <name evidence="7" type="ORF">SAMN04488035_0274</name>
</gene>
<evidence type="ECO:0000256" key="5">
    <source>
        <dbReference type="ARBA" id="ARBA00041564"/>
    </source>
</evidence>
<reference evidence="8" key="1">
    <citation type="submission" date="2016-10" db="EMBL/GenBank/DDBJ databases">
        <authorList>
            <person name="Varghese N."/>
            <person name="Submissions S."/>
        </authorList>
    </citation>
    <scope>NUCLEOTIDE SEQUENCE [LARGE SCALE GENOMIC DNA]</scope>
    <source>
        <strain evidence="8">DSM 19083</strain>
    </source>
</reference>
<keyword evidence="8" id="KW-1185">Reference proteome</keyword>
<name>A0A1I2CV34_9MICO</name>
<proteinExistence type="inferred from homology"/>
<evidence type="ECO:0000259" key="6">
    <source>
        <dbReference type="Pfam" id="PF00425"/>
    </source>
</evidence>
<dbReference type="STRING" id="285351.SAMN04488035_0274"/>
<comment type="catalytic activity">
    <reaction evidence="1">
        <text>chorismate = isochorismate</text>
        <dbReference type="Rhea" id="RHEA:18985"/>
        <dbReference type="ChEBI" id="CHEBI:29748"/>
        <dbReference type="ChEBI" id="CHEBI:29780"/>
        <dbReference type="EC" id="5.4.4.2"/>
    </reaction>
</comment>
<dbReference type="EMBL" id="FONZ01000001">
    <property type="protein sequence ID" value="SFE72052.1"/>
    <property type="molecule type" value="Genomic_DNA"/>
</dbReference>
<comment type="similarity">
    <text evidence="2">Belongs to the isochorismate synthase family.</text>
</comment>
<evidence type="ECO:0000256" key="2">
    <source>
        <dbReference type="ARBA" id="ARBA00005297"/>
    </source>
</evidence>
<dbReference type="Pfam" id="PF00425">
    <property type="entry name" value="Chorismate_bind"/>
    <property type="match status" value="1"/>
</dbReference>
<dbReference type="InterPro" id="IPR015890">
    <property type="entry name" value="Chorismate_C"/>
</dbReference>
<evidence type="ECO:0000313" key="7">
    <source>
        <dbReference type="EMBL" id="SFE72052.1"/>
    </source>
</evidence>
<dbReference type="PANTHER" id="PTHR42839:SF2">
    <property type="entry name" value="ISOCHORISMATE SYNTHASE ENTC"/>
    <property type="match status" value="1"/>
</dbReference>
<dbReference type="InterPro" id="IPR005801">
    <property type="entry name" value="ADC_synthase"/>
</dbReference>
<dbReference type="InterPro" id="IPR004561">
    <property type="entry name" value="IsoChor_synthase"/>
</dbReference>
<dbReference type="PANTHER" id="PTHR42839">
    <property type="entry name" value="ISOCHORISMATE SYNTHASE ENTC"/>
    <property type="match status" value="1"/>
</dbReference>
<organism evidence="7 8">
    <name type="scientific">Flavimobilis marinus</name>
    <dbReference type="NCBI Taxonomy" id="285351"/>
    <lineage>
        <taxon>Bacteria</taxon>
        <taxon>Bacillati</taxon>
        <taxon>Actinomycetota</taxon>
        <taxon>Actinomycetes</taxon>
        <taxon>Micrococcales</taxon>
        <taxon>Jonesiaceae</taxon>
        <taxon>Flavimobilis</taxon>
    </lineage>
</organism>
<keyword evidence="4" id="KW-0413">Isomerase</keyword>
<evidence type="ECO:0000313" key="8">
    <source>
        <dbReference type="Proteomes" id="UP000198520"/>
    </source>
</evidence>
<evidence type="ECO:0000256" key="3">
    <source>
        <dbReference type="ARBA" id="ARBA00012824"/>
    </source>
</evidence>
<accession>A0A1I2CV34</accession>
<dbReference type="Proteomes" id="UP000198520">
    <property type="component" value="Unassembled WGS sequence"/>
</dbReference>
<evidence type="ECO:0000256" key="4">
    <source>
        <dbReference type="ARBA" id="ARBA00023235"/>
    </source>
</evidence>
<dbReference type="Gene3D" id="3.60.120.10">
    <property type="entry name" value="Anthranilate synthase"/>
    <property type="match status" value="1"/>
</dbReference>
<dbReference type="GO" id="GO:0009697">
    <property type="term" value="P:salicylic acid biosynthetic process"/>
    <property type="evidence" value="ECO:0007669"/>
    <property type="project" value="TreeGrafter"/>
</dbReference>
<evidence type="ECO:0000256" key="1">
    <source>
        <dbReference type="ARBA" id="ARBA00000799"/>
    </source>
</evidence>
<dbReference type="GO" id="GO:0008909">
    <property type="term" value="F:isochorismate synthase activity"/>
    <property type="evidence" value="ECO:0007669"/>
    <property type="project" value="UniProtKB-EC"/>
</dbReference>
<dbReference type="EC" id="5.4.4.2" evidence="3"/>
<dbReference type="SUPFAM" id="SSF56322">
    <property type="entry name" value="ADC synthase"/>
    <property type="match status" value="1"/>
</dbReference>
<protein>
    <recommendedName>
        <fullName evidence="3">isochorismate synthase</fullName>
        <ecNumber evidence="3">5.4.4.2</ecNumber>
    </recommendedName>
    <alternativeName>
        <fullName evidence="5">Isochorismate mutase</fullName>
    </alternativeName>
</protein>
<sequence>MGAMNIDSSLASAEHLIAAPARLVVRTTPLDLPSADADPAALLDFLPADSSLSWVRRGDGLVAWGEVARIETTGDAQFSRAESAWGHLLQTMTVHDDVRAPGTGPVAFGSFSFDPSSGAGGVLVVPAVVVGRRGSTAWVTTVTPDTAETGPAQPTLAELLSVGAEPVRGPGRVTYSAGSRTAEEWLDIVTQAVARIRSGALDKVVLAREVVARTAAPVDPRWLLQRLAGSYPGCWTFSVDGMVGATPELLVRSEKGLAISRVLAGTVRRTGDDDADLVHAAHLARSSKDLEEHEYAVSSVARELEPFCTSMNVPEAPFVLHLPNVMHLATDVTGVLDRPGVSSLTLAAALHPSAAVCGTPTLVARDLIREIEGLERARYAGPVGWLGADGDGEWGIALRSAELSPEDPCELRLFAGCGIVAASDPEAELAETEAKLEPMRSALG</sequence>
<feature type="domain" description="Chorismate-utilising enzyme C-terminal" evidence="6">
    <location>
        <begin position="182"/>
        <end position="435"/>
    </location>
</feature>
<dbReference type="NCBIfam" id="TIGR00543">
    <property type="entry name" value="isochor_syn"/>
    <property type="match status" value="1"/>
</dbReference>